<dbReference type="InterPro" id="IPR014729">
    <property type="entry name" value="Rossmann-like_a/b/a_fold"/>
</dbReference>
<evidence type="ECO:0000259" key="2">
    <source>
        <dbReference type="Pfam" id="PF02698"/>
    </source>
</evidence>
<organism evidence="3 4">
    <name type="scientific">Bifidobacterium favimelis</name>
    <dbReference type="NCBI Taxonomy" id="3122979"/>
    <lineage>
        <taxon>Bacteria</taxon>
        <taxon>Bacillati</taxon>
        <taxon>Actinomycetota</taxon>
        <taxon>Actinomycetes</taxon>
        <taxon>Bifidobacteriales</taxon>
        <taxon>Bifidobacteriaceae</taxon>
        <taxon>Bifidobacterium</taxon>
    </lineage>
</organism>
<gene>
    <name evidence="3" type="ORF">V8P97_06260</name>
</gene>
<dbReference type="Gene3D" id="3.40.50.620">
    <property type="entry name" value="HUPs"/>
    <property type="match status" value="1"/>
</dbReference>
<comment type="caution">
    <text evidence="3">The sequence shown here is derived from an EMBL/GenBank/DDBJ whole genome shotgun (WGS) entry which is preliminary data.</text>
</comment>
<feature type="transmembrane region" description="Helical" evidence="1">
    <location>
        <begin position="35"/>
        <end position="53"/>
    </location>
</feature>
<accession>A0ABU8ZP88</accession>
<evidence type="ECO:0000313" key="3">
    <source>
        <dbReference type="EMBL" id="MEK0307062.1"/>
    </source>
</evidence>
<keyword evidence="1" id="KW-1133">Transmembrane helix</keyword>
<dbReference type="PANTHER" id="PTHR30336:SF4">
    <property type="entry name" value="ENVELOPE BIOGENESIS FACTOR ELYC"/>
    <property type="match status" value="1"/>
</dbReference>
<proteinExistence type="predicted"/>
<feature type="transmembrane region" description="Helical" evidence="1">
    <location>
        <begin position="120"/>
        <end position="150"/>
    </location>
</feature>
<dbReference type="InterPro" id="IPR003848">
    <property type="entry name" value="DUF218"/>
</dbReference>
<evidence type="ECO:0000313" key="4">
    <source>
        <dbReference type="Proteomes" id="UP001373159"/>
    </source>
</evidence>
<keyword evidence="1" id="KW-0472">Membrane</keyword>
<feature type="transmembrane region" description="Helical" evidence="1">
    <location>
        <begin position="330"/>
        <end position="349"/>
    </location>
</feature>
<keyword evidence="4" id="KW-1185">Reference proteome</keyword>
<dbReference type="CDD" id="cd06259">
    <property type="entry name" value="YdcF-like"/>
    <property type="match status" value="1"/>
</dbReference>
<dbReference type="Pfam" id="PF02698">
    <property type="entry name" value="DUF218"/>
    <property type="match status" value="1"/>
</dbReference>
<reference evidence="3 4" key="1">
    <citation type="submission" date="2024-02" db="EMBL/GenBank/DDBJ databases">
        <title>Bifidobacterium honeyensis sp. nov., isolated from the comb honey.</title>
        <authorList>
            <person name="Liu W."/>
            <person name="Li Y."/>
        </authorList>
    </citation>
    <scope>NUCLEOTIDE SEQUENCE [LARGE SCALE GENOMIC DNA]</scope>
    <source>
        <strain evidence="3 4">IMAU50988</strain>
    </source>
</reference>
<feature type="transmembrane region" description="Helical" evidence="1">
    <location>
        <begin position="95"/>
        <end position="114"/>
    </location>
</feature>
<evidence type="ECO:0000256" key="1">
    <source>
        <dbReference type="SAM" id="Phobius"/>
    </source>
</evidence>
<keyword evidence="1" id="KW-0812">Transmembrane</keyword>
<name>A0ABU8ZP88_9BIFI</name>
<dbReference type="EMBL" id="JBANBB010000001">
    <property type="protein sequence ID" value="MEK0307062.1"/>
    <property type="molecule type" value="Genomic_DNA"/>
</dbReference>
<dbReference type="RefSeq" id="WP_340469636.1">
    <property type="nucleotide sequence ID" value="NZ_JBANBB010000001.1"/>
</dbReference>
<dbReference type="InterPro" id="IPR051599">
    <property type="entry name" value="Cell_Envelope_Assoc"/>
</dbReference>
<feature type="transmembrane region" description="Helical" evidence="1">
    <location>
        <begin position="59"/>
        <end position="83"/>
    </location>
</feature>
<protein>
    <submittedName>
        <fullName evidence="3">YdcF family protein</fullName>
    </submittedName>
</protein>
<feature type="transmembrane region" description="Helical" evidence="1">
    <location>
        <begin position="6"/>
        <end position="23"/>
    </location>
</feature>
<sequence length="350" mass="40186">MYQFAQLLLLYSPSIVFGLLFLWDFHKEPRQFRNAIWFLLFAMTLSAVLLLQFGRRWFLLPVVVIVILAPVVSVVFLVVNGIIVIRHEGASLSTLLPLLLALAIIGYVLLFPVLNTFKAPAWAISLAGLITLEGTWFFFSFLALLLYSWLYRKLPRRRRYDYIIIHGAGLKGDQPTPLLRGRLDRALELWERQGRRAMLIVSGGKGPDEAVSESQAMKQYLVEVRHVPEDKILQESRSTTTLENLRYSKEIIDARTPLTEEEVGPRRFKWRRESETGRVALVTSDYHVFRASEYASRVGLKADGIGCHTKGYYWPAAFIREFIAVTRSHLWPYAVILVLWAIGMIPQLLH</sequence>
<dbReference type="PANTHER" id="PTHR30336">
    <property type="entry name" value="INNER MEMBRANE PROTEIN, PROBABLE PERMEASE"/>
    <property type="match status" value="1"/>
</dbReference>
<feature type="domain" description="DUF218" evidence="2">
    <location>
        <begin position="161"/>
        <end position="322"/>
    </location>
</feature>
<dbReference type="Proteomes" id="UP001373159">
    <property type="component" value="Unassembled WGS sequence"/>
</dbReference>